<accession>A0A645AXH4</accession>
<dbReference type="EMBL" id="VSSQ01016447">
    <property type="protein sequence ID" value="MPM57799.1"/>
    <property type="molecule type" value="Genomic_DNA"/>
</dbReference>
<evidence type="ECO:0000313" key="1">
    <source>
        <dbReference type="EMBL" id="MPM57799.1"/>
    </source>
</evidence>
<protein>
    <recommendedName>
        <fullName evidence="2">Metallo-beta-lactamase domain-containing protein</fullName>
    </recommendedName>
</protein>
<dbReference type="PANTHER" id="PTHR42967:SF1">
    <property type="entry name" value="MBL FOLD METALLO-HYDROLASE"/>
    <property type="match status" value="1"/>
</dbReference>
<dbReference type="InterPro" id="IPR036866">
    <property type="entry name" value="RibonucZ/Hydroxyglut_hydro"/>
</dbReference>
<dbReference type="PANTHER" id="PTHR42967">
    <property type="entry name" value="METAL DEPENDENT HYDROLASE"/>
    <property type="match status" value="1"/>
</dbReference>
<proteinExistence type="predicted"/>
<reference evidence="1" key="1">
    <citation type="submission" date="2019-08" db="EMBL/GenBank/DDBJ databases">
        <authorList>
            <person name="Kucharzyk K."/>
            <person name="Murdoch R.W."/>
            <person name="Higgins S."/>
            <person name="Loffler F."/>
        </authorList>
    </citation>
    <scope>NUCLEOTIDE SEQUENCE</scope>
</reference>
<organism evidence="1">
    <name type="scientific">bioreactor metagenome</name>
    <dbReference type="NCBI Taxonomy" id="1076179"/>
    <lineage>
        <taxon>unclassified sequences</taxon>
        <taxon>metagenomes</taxon>
        <taxon>ecological metagenomes</taxon>
    </lineage>
</organism>
<dbReference type="Gene3D" id="3.60.15.10">
    <property type="entry name" value="Ribonuclease Z/Hydroxyacylglutathione hydrolase-like"/>
    <property type="match status" value="1"/>
</dbReference>
<comment type="caution">
    <text evidence="1">The sequence shown here is derived from an EMBL/GenBank/DDBJ whole genome shotgun (WGS) entry which is preliminary data.</text>
</comment>
<sequence length="113" mass="13649">MDDINIFHAGDLNWWHWFDESEEFNENQERVFKQEIESIKDNKVDIVFFPVDPRLIESYYLGGEYFIKELSPKILIPMHFGRNYEVIKKFDSKVKNYETKVVEITKRGEEIVL</sequence>
<dbReference type="AlphaFoldDB" id="A0A645AXH4"/>
<name>A0A645AXH4_9ZZZZ</name>
<evidence type="ECO:0008006" key="2">
    <source>
        <dbReference type="Google" id="ProtNLM"/>
    </source>
</evidence>
<gene>
    <name evidence="1" type="ORF">SDC9_104622</name>
</gene>